<keyword evidence="3" id="KW-0378">Hydrolase</keyword>
<keyword evidence="4" id="KW-1185">Reference proteome</keyword>
<dbReference type="AlphaFoldDB" id="A0A7W4YNK0"/>
<dbReference type="GO" id="GO:0003676">
    <property type="term" value="F:nucleic acid binding"/>
    <property type="evidence" value="ECO:0007669"/>
    <property type="project" value="InterPro"/>
</dbReference>
<sequence length="246" mass="27615">MPYPAYPEIESALLRFIHDEGGEVNADEVYFPLGVKLGLSKADMERTLDEVQGYGGNRPKWENMVQWARNSLAKKHELRRPADGVARGVWKLTEKGSLRAVGMSPPQSIRAVSVYPDEVSGTVWEGAKRSVLVNVYERNAEGRQKCIDHYGYRCAVCSFDFAERYGQHGKNFIHVHHLTPMASVGKCYQLDPIKDLRPVCPNCHAMLHRTDPPCSIEELQSLMTKPIWCADATRERGGSDKTLAAD</sequence>
<organism evidence="3 4">
    <name type="scientific">Cupriavidus alkaliphilus</name>
    <dbReference type="NCBI Taxonomy" id="942866"/>
    <lineage>
        <taxon>Bacteria</taxon>
        <taxon>Pseudomonadati</taxon>
        <taxon>Pseudomonadota</taxon>
        <taxon>Betaproteobacteria</taxon>
        <taxon>Burkholderiales</taxon>
        <taxon>Burkholderiaceae</taxon>
        <taxon>Cupriavidus</taxon>
    </lineage>
</organism>
<evidence type="ECO:0000259" key="1">
    <source>
        <dbReference type="Pfam" id="PF01844"/>
    </source>
</evidence>
<dbReference type="InterPro" id="IPR003615">
    <property type="entry name" value="HNH_nuc"/>
</dbReference>
<feature type="domain" description="Restriction system protein Mrr-like N-terminal" evidence="2">
    <location>
        <begin position="6"/>
        <end position="97"/>
    </location>
</feature>
<dbReference type="GO" id="GO:0016787">
    <property type="term" value="F:hydrolase activity"/>
    <property type="evidence" value="ECO:0007669"/>
    <property type="project" value="UniProtKB-KW"/>
</dbReference>
<accession>A0A7W4YNK0</accession>
<evidence type="ECO:0000259" key="2">
    <source>
        <dbReference type="Pfam" id="PF14338"/>
    </source>
</evidence>
<reference evidence="3 4" key="1">
    <citation type="submission" date="2020-08" db="EMBL/GenBank/DDBJ databases">
        <title>Genomic Encyclopedia of Type Strains, Phase IV (KMG-V): Genome sequencing to study the core and pangenomes of soil and plant-associated prokaryotes.</title>
        <authorList>
            <person name="Whitman W."/>
        </authorList>
    </citation>
    <scope>NUCLEOTIDE SEQUENCE [LARGE SCALE GENOMIC DNA]</scope>
    <source>
        <strain evidence="3 4">SLV-2362</strain>
    </source>
</reference>
<name>A0A7W4YNK0_9BURK</name>
<evidence type="ECO:0000313" key="4">
    <source>
        <dbReference type="Proteomes" id="UP000578036"/>
    </source>
</evidence>
<comment type="caution">
    <text evidence="3">The sequence shown here is derived from an EMBL/GenBank/DDBJ whole genome shotgun (WGS) entry which is preliminary data.</text>
</comment>
<dbReference type="Proteomes" id="UP000578036">
    <property type="component" value="Unassembled WGS sequence"/>
</dbReference>
<dbReference type="Pfam" id="PF01844">
    <property type="entry name" value="HNH"/>
    <property type="match status" value="1"/>
</dbReference>
<evidence type="ECO:0000313" key="3">
    <source>
        <dbReference type="EMBL" id="MBB3005805.1"/>
    </source>
</evidence>
<dbReference type="Pfam" id="PF14338">
    <property type="entry name" value="Mrr_N"/>
    <property type="match status" value="1"/>
</dbReference>
<proteinExistence type="predicted"/>
<dbReference type="EMBL" id="JACHWF010000001">
    <property type="protein sequence ID" value="MBB3005805.1"/>
    <property type="molecule type" value="Genomic_DNA"/>
</dbReference>
<dbReference type="RefSeq" id="WP_221221363.1">
    <property type="nucleotide sequence ID" value="NZ_JACHWF010000001.1"/>
</dbReference>
<dbReference type="CDD" id="cd00085">
    <property type="entry name" value="HNHc"/>
    <property type="match status" value="1"/>
</dbReference>
<dbReference type="EC" id="3.1.21.-" evidence="3"/>
<dbReference type="InterPro" id="IPR002711">
    <property type="entry name" value="HNH"/>
</dbReference>
<feature type="domain" description="HNH" evidence="1">
    <location>
        <begin position="154"/>
        <end position="209"/>
    </location>
</feature>
<dbReference type="InterPro" id="IPR025745">
    <property type="entry name" value="Mrr-like_N_dom"/>
</dbReference>
<dbReference type="GO" id="GO:0008270">
    <property type="term" value="F:zinc ion binding"/>
    <property type="evidence" value="ECO:0007669"/>
    <property type="project" value="InterPro"/>
</dbReference>
<dbReference type="GO" id="GO:0004519">
    <property type="term" value="F:endonuclease activity"/>
    <property type="evidence" value="ECO:0007669"/>
    <property type="project" value="InterPro"/>
</dbReference>
<protein>
    <submittedName>
        <fullName evidence="3">5-methylcytosine-specific restriction protein A</fullName>
        <ecNumber evidence="3">3.1.21.-</ecNumber>
    </submittedName>
</protein>
<gene>
    <name evidence="3" type="ORF">FHX61_000421</name>
</gene>